<evidence type="ECO:0000313" key="1">
    <source>
        <dbReference type="EMBL" id="RXW17515.1"/>
    </source>
</evidence>
<protein>
    <submittedName>
        <fullName evidence="1">Uncharacterized protein</fullName>
    </submittedName>
</protein>
<reference evidence="1 2" key="1">
    <citation type="submission" date="2019-01" db="EMBL/GenBank/DDBJ databases">
        <title>Draft genome sequence of Psathyrella aberdarensis IHI B618.</title>
        <authorList>
            <person name="Buettner E."/>
            <person name="Kellner H."/>
        </authorList>
    </citation>
    <scope>NUCLEOTIDE SEQUENCE [LARGE SCALE GENOMIC DNA]</scope>
    <source>
        <strain evidence="1 2">IHI B618</strain>
    </source>
</reference>
<sequence length="156" mass="17973">MNEESRAKDLFVPGSRIYTHLAKCCLQRIIESPELHSLPDKQEDMSASEKCPRTAIAELDYLLCAAAIDDEIVEFTHKGGWHKIDMVLSKPSGYSIIFSNDWARASQWICGLCYIADRLKKRRPEAAAIMSKYLKKWEPSIDEMYPRGSRFRCRLN</sequence>
<dbReference type="EMBL" id="SDEE01000334">
    <property type="protein sequence ID" value="RXW17515.1"/>
    <property type="molecule type" value="Genomic_DNA"/>
</dbReference>
<accession>A0A4Q2DG75</accession>
<keyword evidence="2" id="KW-1185">Reference proteome</keyword>
<comment type="caution">
    <text evidence="1">The sequence shown here is derived from an EMBL/GenBank/DDBJ whole genome shotgun (WGS) entry which is preliminary data.</text>
</comment>
<gene>
    <name evidence="1" type="ORF">EST38_g8341</name>
</gene>
<evidence type="ECO:0000313" key="2">
    <source>
        <dbReference type="Proteomes" id="UP000290288"/>
    </source>
</evidence>
<proteinExistence type="predicted"/>
<name>A0A4Q2DG75_9AGAR</name>
<dbReference type="Proteomes" id="UP000290288">
    <property type="component" value="Unassembled WGS sequence"/>
</dbReference>
<dbReference type="AlphaFoldDB" id="A0A4Q2DG75"/>
<organism evidence="1 2">
    <name type="scientific">Candolleomyces aberdarensis</name>
    <dbReference type="NCBI Taxonomy" id="2316362"/>
    <lineage>
        <taxon>Eukaryota</taxon>
        <taxon>Fungi</taxon>
        <taxon>Dikarya</taxon>
        <taxon>Basidiomycota</taxon>
        <taxon>Agaricomycotina</taxon>
        <taxon>Agaricomycetes</taxon>
        <taxon>Agaricomycetidae</taxon>
        <taxon>Agaricales</taxon>
        <taxon>Agaricineae</taxon>
        <taxon>Psathyrellaceae</taxon>
        <taxon>Candolleomyces</taxon>
    </lineage>
</organism>